<evidence type="ECO:0000259" key="2">
    <source>
        <dbReference type="PROSITE" id="PS50033"/>
    </source>
</evidence>
<dbReference type="InParanoid" id="A0A136J8S1"/>
<dbReference type="SUPFAM" id="SSF54236">
    <property type="entry name" value="Ubiquitin-like"/>
    <property type="match status" value="1"/>
</dbReference>
<name>A0A136J8S1_9PEZI</name>
<dbReference type="PROSITE" id="PS51399">
    <property type="entry name" value="SEP"/>
    <property type="match status" value="1"/>
</dbReference>
<dbReference type="SMART" id="SM00165">
    <property type="entry name" value="UBA"/>
    <property type="match status" value="1"/>
</dbReference>
<feature type="compositionally biased region" description="Basic residues" evidence="1">
    <location>
        <begin position="95"/>
        <end position="105"/>
    </location>
</feature>
<dbReference type="Gene3D" id="1.10.8.10">
    <property type="entry name" value="DNA helicase RuvA subunit, C-terminal domain"/>
    <property type="match status" value="1"/>
</dbReference>
<protein>
    <recommendedName>
        <fullName evidence="6">SEP domain-containing protein</fullName>
    </recommendedName>
</protein>
<dbReference type="GO" id="GO:0031468">
    <property type="term" value="P:nuclear membrane reassembly"/>
    <property type="evidence" value="ECO:0007669"/>
    <property type="project" value="TreeGrafter"/>
</dbReference>
<dbReference type="FunFam" id="3.30.420.210:FF:000002">
    <property type="entry name" value="UBX domain-containing protein 1"/>
    <property type="match status" value="1"/>
</dbReference>
<dbReference type="OrthoDB" id="25887at2759"/>
<proteinExistence type="predicted"/>
<feature type="compositionally biased region" description="Low complexity" evidence="1">
    <location>
        <begin position="306"/>
        <end position="341"/>
    </location>
</feature>
<evidence type="ECO:0000313" key="4">
    <source>
        <dbReference type="EMBL" id="KXJ93570.1"/>
    </source>
</evidence>
<dbReference type="SUPFAM" id="SSF46934">
    <property type="entry name" value="UBA-like"/>
    <property type="match status" value="1"/>
</dbReference>
<feature type="compositionally biased region" description="Acidic residues" evidence="1">
    <location>
        <begin position="117"/>
        <end position="129"/>
    </location>
</feature>
<evidence type="ECO:0000313" key="5">
    <source>
        <dbReference type="Proteomes" id="UP000070501"/>
    </source>
</evidence>
<dbReference type="Pfam" id="PF00789">
    <property type="entry name" value="UBX"/>
    <property type="match status" value="1"/>
</dbReference>
<feature type="compositionally biased region" description="Low complexity" evidence="1">
    <location>
        <begin position="82"/>
        <end position="94"/>
    </location>
</feature>
<evidence type="ECO:0000259" key="3">
    <source>
        <dbReference type="PROSITE" id="PS51399"/>
    </source>
</evidence>
<dbReference type="PANTHER" id="PTHR23333:SF20">
    <property type="entry name" value="NSFL1 COFACTOR P47"/>
    <property type="match status" value="1"/>
</dbReference>
<dbReference type="SMART" id="SM00553">
    <property type="entry name" value="SEP"/>
    <property type="match status" value="1"/>
</dbReference>
<dbReference type="GO" id="GO:0005829">
    <property type="term" value="C:cytosol"/>
    <property type="evidence" value="ECO:0007669"/>
    <property type="project" value="TreeGrafter"/>
</dbReference>
<dbReference type="Gene3D" id="3.10.20.90">
    <property type="entry name" value="Phosphatidylinositol 3-kinase Catalytic Subunit, Chain A, domain 1"/>
    <property type="match status" value="1"/>
</dbReference>
<dbReference type="Proteomes" id="UP000070501">
    <property type="component" value="Unassembled WGS sequence"/>
</dbReference>
<dbReference type="GO" id="GO:0007030">
    <property type="term" value="P:Golgi organization"/>
    <property type="evidence" value="ECO:0007669"/>
    <property type="project" value="TreeGrafter"/>
</dbReference>
<dbReference type="GO" id="GO:0043130">
    <property type="term" value="F:ubiquitin binding"/>
    <property type="evidence" value="ECO:0007669"/>
    <property type="project" value="TreeGrafter"/>
</dbReference>
<dbReference type="Pfam" id="PF14555">
    <property type="entry name" value="UBA_4"/>
    <property type="match status" value="1"/>
</dbReference>
<dbReference type="PROSITE" id="PS50033">
    <property type="entry name" value="UBX"/>
    <property type="match status" value="1"/>
</dbReference>
<dbReference type="InterPro" id="IPR012989">
    <property type="entry name" value="SEP_domain"/>
</dbReference>
<dbReference type="GO" id="GO:0061025">
    <property type="term" value="P:membrane fusion"/>
    <property type="evidence" value="ECO:0007669"/>
    <property type="project" value="TreeGrafter"/>
</dbReference>
<dbReference type="Pfam" id="PF08059">
    <property type="entry name" value="SEP"/>
    <property type="match status" value="1"/>
</dbReference>
<feature type="region of interest" description="Disordered" evidence="1">
    <location>
        <begin position="290"/>
        <end position="346"/>
    </location>
</feature>
<feature type="region of interest" description="Disordered" evidence="1">
    <location>
        <begin position="55"/>
        <end position="224"/>
    </location>
</feature>
<keyword evidence="5" id="KW-1185">Reference proteome</keyword>
<gene>
    <name evidence="4" type="ORF">Micbo1qcDRAFT_161576</name>
</gene>
<feature type="compositionally biased region" description="Polar residues" evidence="1">
    <location>
        <begin position="214"/>
        <end position="224"/>
    </location>
</feature>
<evidence type="ECO:0008006" key="6">
    <source>
        <dbReference type="Google" id="ProtNLM"/>
    </source>
</evidence>
<dbReference type="PANTHER" id="PTHR23333">
    <property type="entry name" value="UBX DOMAIN CONTAINING PROTEIN"/>
    <property type="match status" value="1"/>
</dbReference>
<dbReference type="SUPFAM" id="SSF102848">
    <property type="entry name" value="NSFL1 (p97 ATPase) cofactor p47, SEP domain"/>
    <property type="match status" value="1"/>
</dbReference>
<dbReference type="GO" id="GO:0005634">
    <property type="term" value="C:nucleus"/>
    <property type="evidence" value="ECO:0007669"/>
    <property type="project" value="TreeGrafter"/>
</dbReference>
<dbReference type="GO" id="GO:0000045">
    <property type="term" value="P:autophagosome assembly"/>
    <property type="evidence" value="ECO:0007669"/>
    <property type="project" value="TreeGrafter"/>
</dbReference>
<dbReference type="InterPro" id="IPR015940">
    <property type="entry name" value="UBA"/>
</dbReference>
<reference evidence="5" key="1">
    <citation type="submission" date="2016-02" db="EMBL/GenBank/DDBJ databases">
        <title>Draft genome sequence of Microdochium bolleyi, a fungal endophyte of beachgrass.</title>
        <authorList>
            <consortium name="DOE Joint Genome Institute"/>
            <person name="David A.S."/>
            <person name="May G."/>
            <person name="Haridas S."/>
            <person name="Lim J."/>
            <person name="Wang M."/>
            <person name="Labutti K."/>
            <person name="Lipzen A."/>
            <person name="Barry K."/>
            <person name="Grigoriev I.V."/>
        </authorList>
    </citation>
    <scope>NUCLEOTIDE SEQUENCE [LARGE SCALE GENOMIC DNA]</scope>
    <source>
        <strain evidence="5">J235TASD1</strain>
    </source>
</reference>
<feature type="compositionally biased region" description="Low complexity" evidence="1">
    <location>
        <begin position="57"/>
        <end position="72"/>
    </location>
</feature>
<evidence type="ECO:0000256" key="1">
    <source>
        <dbReference type="SAM" id="MobiDB-lite"/>
    </source>
</evidence>
<feature type="compositionally biased region" description="Low complexity" evidence="1">
    <location>
        <begin position="176"/>
        <end position="188"/>
    </location>
</feature>
<dbReference type="InterPro" id="IPR029071">
    <property type="entry name" value="Ubiquitin-like_domsf"/>
</dbReference>
<dbReference type="GO" id="GO:0043161">
    <property type="term" value="P:proteasome-mediated ubiquitin-dependent protein catabolic process"/>
    <property type="evidence" value="ECO:0007669"/>
    <property type="project" value="TreeGrafter"/>
</dbReference>
<dbReference type="EMBL" id="KQ964248">
    <property type="protein sequence ID" value="KXJ93570.1"/>
    <property type="molecule type" value="Genomic_DNA"/>
</dbReference>
<dbReference type="STRING" id="196109.A0A136J8S1"/>
<dbReference type="InterPro" id="IPR036241">
    <property type="entry name" value="NSFL1C_SEP_dom_sf"/>
</dbReference>
<dbReference type="AlphaFoldDB" id="A0A136J8S1"/>
<sequence length="426" mass="44702">MAGQDVTMADGISDQDISQLAGVTGLPADQCRTALEATSGDLDAAVNLLLGAETEDAAPAAASSSQPAVDPSYTGPRTLDGRPAPEASSSASRSAGKKPQQKKKGLQTLSSMGNRGDDDDDEDSEDDDPSERRDTYAGGEKSGLALQDPGRRGGPSDPKKMLDEIIAQAKNNTERPAPSSPDGPSSSARWRGTAHTLGGEGVESRSIPDPHGPQSGSRRAQSGPVTERVLHIWRNGFSIDEGELYEFDDPANAQALRMIRMGRAPVHLMNVAPDEEVDVKLHEHDEPWKQLPKKYKPFGGEGRRLGSPVPGDGSPAPPAAAAAAAAPTSASTGGEGSSAPGNIDESQPTITIRIQTLDGARLPARFNTTQTVNDVYDFISRSSPGLGNTGWVLATTFPNKDHTDKSLVLGEMAEFKRGGTAVVKRV</sequence>
<accession>A0A136J8S1</accession>
<dbReference type="Gene3D" id="3.30.420.210">
    <property type="entry name" value="SEP domain"/>
    <property type="match status" value="1"/>
</dbReference>
<dbReference type="InterPro" id="IPR001012">
    <property type="entry name" value="UBX_dom"/>
</dbReference>
<feature type="domain" description="UBX" evidence="2">
    <location>
        <begin position="345"/>
        <end position="400"/>
    </location>
</feature>
<feature type="domain" description="SEP" evidence="3">
    <location>
        <begin position="225"/>
        <end position="289"/>
    </location>
</feature>
<dbReference type="FunCoup" id="A0A136J8S1">
    <property type="interactions" value="1015"/>
</dbReference>
<dbReference type="InterPro" id="IPR009060">
    <property type="entry name" value="UBA-like_sf"/>
</dbReference>
<organism evidence="4 5">
    <name type="scientific">Microdochium bolleyi</name>
    <dbReference type="NCBI Taxonomy" id="196109"/>
    <lineage>
        <taxon>Eukaryota</taxon>
        <taxon>Fungi</taxon>
        <taxon>Dikarya</taxon>
        <taxon>Ascomycota</taxon>
        <taxon>Pezizomycotina</taxon>
        <taxon>Sordariomycetes</taxon>
        <taxon>Xylariomycetidae</taxon>
        <taxon>Xylariales</taxon>
        <taxon>Microdochiaceae</taxon>
        <taxon>Microdochium</taxon>
    </lineage>
</organism>